<accession>A0ABP9UMP6</accession>
<dbReference type="Proteomes" id="UP001476282">
    <property type="component" value="Unassembled WGS sequence"/>
</dbReference>
<evidence type="ECO:0000313" key="2">
    <source>
        <dbReference type="EMBL" id="GAA5481972.1"/>
    </source>
</evidence>
<keyword evidence="1" id="KW-0472">Membrane</keyword>
<reference evidence="2 3" key="1">
    <citation type="submission" date="2024-02" db="EMBL/GenBank/DDBJ databases">
        <title>Haloferula sargassicola NBRC 104335.</title>
        <authorList>
            <person name="Ichikawa N."/>
            <person name="Katano-Makiyama Y."/>
            <person name="Hidaka K."/>
        </authorList>
    </citation>
    <scope>NUCLEOTIDE SEQUENCE [LARGE SCALE GENOMIC DNA]</scope>
    <source>
        <strain evidence="2 3">NBRC 104335</strain>
    </source>
</reference>
<feature type="transmembrane region" description="Helical" evidence="1">
    <location>
        <begin position="49"/>
        <end position="68"/>
    </location>
</feature>
<evidence type="ECO:0000313" key="3">
    <source>
        <dbReference type="Proteomes" id="UP001476282"/>
    </source>
</evidence>
<gene>
    <name evidence="2" type="ORF">Hsar01_01187</name>
</gene>
<dbReference type="RefSeq" id="WP_353566112.1">
    <property type="nucleotide sequence ID" value="NZ_BAABRI010000005.1"/>
</dbReference>
<name>A0ABP9UMP6_9BACT</name>
<organism evidence="2 3">
    <name type="scientific">Haloferula sargassicola</name>
    <dbReference type="NCBI Taxonomy" id="490096"/>
    <lineage>
        <taxon>Bacteria</taxon>
        <taxon>Pseudomonadati</taxon>
        <taxon>Verrucomicrobiota</taxon>
        <taxon>Verrucomicrobiia</taxon>
        <taxon>Verrucomicrobiales</taxon>
        <taxon>Verrucomicrobiaceae</taxon>
        <taxon>Haloferula</taxon>
    </lineage>
</organism>
<dbReference type="EMBL" id="BAABRI010000005">
    <property type="protein sequence ID" value="GAA5481972.1"/>
    <property type="molecule type" value="Genomic_DNA"/>
</dbReference>
<evidence type="ECO:0000256" key="1">
    <source>
        <dbReference type="SAM" id="Phobius"/>
    </source>
</evidence>
<keyword evidence="3" id="KW-1185">Reference proteome</keyword>
<feature type="transmembrane region" description="Helical" evidence="1">
    <location>
        <begin position="7"/>
        <end position="29"/>
    </location>
</feature>
<keyword evidence="1" id="KW-0812">Transmembrane</keyword>
<proteinExistence type="predicted"/>
<comment type="caution">
    <text evidence="2">The sequence shown here is derived from an EMBL/GenBank/DDBJ whole genome shotgun (WGS) entry which is preliminary data.</text>
</comment>
<keyword evidence="1" id="KW-1133">Transmembrane helix</keyword>
<protein>
    <submittedName>
        <fullName evidence="2">Uncharacterized protein</fullName>
    </submittedName>
</protein>
<sequence>MIIFIKLLTVLFLFGWIVFGGWLVTKYGALFGPNPEHADESPGARSFGIAHIAAVWVGFFALGIWSLFR</sequence>